<feature type="signal peptide" evidence="3">
    <location>
        <begin position="1"/>
        <end position="20"/>
    </location>
</feature>
<keyword evidence="2" id="KW-0812">Transmembrane</keyword>
<accession>A0ABQ9SUM9</accession>
<organism evidence="4 5">
    <name type="scientific">Colletotrichum paranaense</name>
    <dbReference type="NCBI Taxonomy" id="1914294"/>
    <lineage>
        <taxon>Eukaryota</taxon>
        <taxon>Fungi</taxon>
        <taxon>Dikarya</taxon>
        <taxon>Ascomycota</taxon>
        <taxon>Pezizomycotina</taxon>
        <taxon>Sordariomycetes</taxon>
        <taxon>Hypocreomycetidae</taxon>
        <taxon>Glomerellales</taxon>
        <taxon>Glomerellaceae</taxon>
        <taxon>Colletotrichum</taxon>
        <taxon>Colletotrichum acutatum species complex</taxon>
    </lineage>
</organism>
<evidence type="ECO:0000256" key="3">
    <source>
        <dbReference type="SAM" id="SignalP"/>
    </source>
</evidence>
<keyword evidence="5" id="KW-1185">Reference proteome</keyword>
<feature type="region of interest" description="Disordered" evidence="1">
    <location>
        <begin position="143"/>
        <end position="163"/>
    </location>
</feature>
<evidence type="ECO:0000313" key="5">
    <source>
        <dbReference type="Proteomes" id="UP001241169"/>
    </source>
</evidence>
<proteinExistence type="predicted"/>
<keyword evidence="3" id="KW-0732">Signal</keyword>
<gene>
    <name evidence="4" type="ORF">CPAR01_03858</name>
</gene>
<evidence type="ECO:0000313" key="4">
    <source>
        <dbReference type="EMBL" id="KAK1543225.1"/>
    </source>
</evidence>
<protein>
    <recommendedName>
        <fullName evidence="6">LPXTG-domain-containing protein</fullName>
    </recommendedName>
</protein>
<sequence length="266" mass="28975">MRIASILLLLLSLLFRDCTGGSTFYRPPGSGPAGDFRDNPQYTLGEIVNLQWETDDMSIDLYLVQKLPEDEVAAILFGWAWNVSLDTFPSWHSPDLSNVYYLHLQASLPVGVIGAGVASHYFNITPSAASSVSSSASPSSSTLWTSVASPTTTPSATSTSELDRDELSTGAVSGIAVGATFIGTLFVVGLAGFLFWRRWRTNKKREGEELGAIITANDENEIHVYKRDVSEPSSELFVESTRRFGAEGSKLSEMRFEMSGDSVVRK</sequence>
<dbReference type="RefSeq" id="XP_060352350.1">
    <property type="nucleotide sequence ID" value="XM_060488144.1"/>
</dbReference>
<keyword evidence="2" id="KW-0472">Membrane</keyword>
<name>A0ABQ9SUM9_9PEZI</name>
<reference evidence="4 5" key="1">
    <citation type="submission" date="2016-10" db="EMBL/GenBank/DDBJ databases">
        <title>The genome sequence of Colletotrichum fioriniae PJ7.</title>
        <authorList>
            <person name="Baroncelli R."/>
        </authorList>
    </citation>
    <scope>NUCLEOTIDE SEQUENCE [LARGE SCALE GENOMIC DNA]</scope>
    <source>
        <strain evidence="4 5">IMI 384185</strain>
    </source>
</reference>
<dbReference type="GeneID" id="85372043"/>
<feature type="chain" id="PRO_5045278871" description="LPXTG-domain-containing protein" evidence="3">
    <location>
        <begin position="21"/>
        <end position="266"/>
    </location>
</feature>
<dbReference type="Proteomes" id="UP001241169">
    <property type="component" value="Unassembled WGS sequence"/>
</dbReference>
<evidence type="ECO:0008006" key="6">
    <source>
        <dbReference type="Google" id="ProtNLM"/>
    </source>
</evidence>
<dbReference type="EMBL" id="MOPA01000003">
    <property type="protein sequence ID" value="KAK1543225.1"/>
    <property type="molecule type" value="Genomic_DNA"/>
</dbReference>
<feature type="compositionally biased region" description="Low complexity" evidence="1">
    <location>
        <begin position="143"/>
        <end position="160"/>
    </location>
</feature>
<keyword evidence="2" id="KW-1133">Transmembrane helix</keyword>
<evidence type="ECO:0000256" key="1">
    <source>
        <dbReference type="SAM" id="MobiDB-lite"/>
    </source>
</evidence>
<comment type="caution">
    <text evidence="4">The sequence shown here is derived from an EMBL/GenBank/DDBJ whole genome shotgun (WGS) entry which is preliminary data.</text>
</comment>
<evidence type="ECO:0000256" key="2">
    <source>
        <dbReference type="SAM" id="Phobius"/>
    </source>
</evidence>
<feature type="transmembrane region" description="Helical" evidence="2">
    <location>
        <begin position="171"/>
        <end position="196"/>
    </location>
</feature>